<comment type="caution">
    <text evidence="4">The sequence shown here is derived from an EMBL/GenBank/DDBJ whole genome shotgun (WGS) entry which is preliminary data.</text>
</comment>
<evidence type="ECO:0000313" key="4">
    <source>
        <dbReference type="EMBL" id="GAA5806856.1"/>
    </source>
</evidence>
<sequence length="405" mass="46030">MPISKRATETLAIQSPMSESFFESLGKLHDPVLNPTGALNLGVAHNDLLQQKIFEKAQECLQITPEDINYGAAEGSPRLRQLLRDFFTRHFNPIYPIHWQDIFAQTGAGASINQLFMVINDPGDYCLIPTPYYGALDYDVQVNTGVKIFPAHLHHPDLNNMTVNPDLLESHYQRAQSEGKKITSMIVTNPENPLGRCYSAQDIKVFLSFGSKHQIHMVFDEIYALSTYGQLLDEKKEDPFVSVLSLPYKDFIDPTLIHVVYGLSKDFAINGFRVGFIIDQFNGPLKSALCRGAYTSTITDRLIFNLFSDEKWIDGYLLENRQALAESYKKTTQFLKTHDVDYIEAEAGPFMLLDLRKYVEPTFEANKLLWRRLLDSGVYFAQGVGFYTPEPGYLRLTFALPWSGR</sequence>
<protein>
    <recommendedName>
        <fullName evidence="3">Aminotransferase class I/classII large domain-containing protein</fullName>
    </recommendedName>
</protein>
<dbReference type="Gene3D" id="3.40.640.10">
    <property type="entry name" value="Type I PLP-dependent aspartate aminotransferase-like (Major domain)"/>
    <property type="match status" value="1"/>
</dbReference>
<feature type="domain" description="Aminotransferase class I/classII large" evidence="3">
    <location>
        <begin position="39"/>
        <end position="399"/>
    </location>
</feature>
<dbReference type="CDD" id="cd00609">
    <property type="entry name" value="AAT_like"/>
    <property type="match status" value="1"/>
</dbReference>
<dbReference type="PANTHER" id="PTHR43795">
    <property type="entry name" value="BIFUNCTIONAL ASPARTATE AMINOTRANSFERASE AND GLUTAMATE/ASPARTATE-PREPHENATE AMINOTRANSFERASE-RELATED"/>
    <property type="match status" value="1"/>
</dbReference>
<dbReference type="SUPFAM" id="SSF53383">
    <property type="entry name" value="PLP-dependent transferases"/>
    <property type="match status" value="1"/>
</dbReference>
<evidence type="ECO:0000259" key="3">
    <source>
        <dbReference type="Pfam" id="PF00155"/>
    </source>
</evidence>
<dbReference type="InterPro" id="IPR050478">
    <property type="entry name" value="Ethylene_sulfur-biosynth"/>
</dbReference>
<organism evidence="4 5">
    <name type="scientific">Mucor flavus</name>
    <dbReference type="NCBI Taxonomy" id="439312"/>
    <lineage>
        <taxon>Eukaryota</taxon>
        <taxon>Fungi</taxon>
        <taxon>Fungi incertae sedis</taxon>
        <taxon>Mucoromycota</taxon>
        <taxon>Mucoromycotina</taxon>
        <taxon>Mucoromycetes</taxon>
        <taxon>Mucorales</taxon>
        <taxon>Mucorineae</taxon>
        <taxon>Mucoraceae</taxon>
        <taxon>Mucor</taxon>
    </lineage>
</organism>
<dbReference type="PANTHER" id="PTHR43795:SF39">
    <property type="entry name" value="AMINOTRANSFERASE CLASS I_CLASSII DOMAIN-CONTAINING PROTEIN"/>
    <property type="match status" value="1"/>
</dbReference>
<comment type="similarity">
    <text evidence="1">Belongs to the class-I pyridoxal-phosphate-dependent aminotransferase family.</text>
</comment>
<dbReference type="InterPro" id="IPR015422">
    <property type="entry name" value="PyrdxlP-dep_Trfase_small"/>
</dbReference>
<dbReference type="Proteomes" id="UP001473302">
    <property type="component" value="Unassembled WGS sequence"/>
</dbReference>
<dbReference type="InterPro" id="IPR015421">
    <property type="entry name" value="PyrdxlP-dep_Trfase_major"/>
</dbReference>
<dbReference type="Pfam" id="PF00155">
    <property type="entry name" value="Aminotran_1_2"/>
    <property type="match status" value="1"/>
</dbReference>
<accession>A0ABP9YJ23</accession>
<proteinExistence type="inferred from homology"/>
<dbReference type="Gene3D" id="3.90.1150.10">
    <property type="entry name" value="Aspartate Aminotransferase, domain 1"/>
    <property type="match status" value="1"/>
</dbReference>
<keyword evidence="2" id="KW-0663">Pyridoxal phosphate</keyword>
<dbReference type="InterPro" id="IPR004838">
    <property type="entry name" value="NHTrfase_class1_PyrdxlP-BS"/>
</dbReference>
<dbReference type="EMBL" id="BAABUK010000002">
    <property type="protein sequence ID" value="GAA5806856.1"/>
    <property type="molecule type" value="Genomic_DNA"/>
</dbReference>
<reference evidence="4 5" key="1">
    <citation type="submission" date="2024-04" db="EMBL/GenBank/DDBJ databases">
        <title>genome sequences of Mucor flavus KT1a and Helicostylum pulchrum KT1b strains isolated from the surface of a dry-aged beef.</title>
        <authorList>
            <person name="Toyotome T."/>
            <person name="Hosono M."/>
            <person name="Torimaru M."/>
            <person name="Fukuda K."/>
            <person name="Mikami N."/>
        </authorList>
    </citation>
    <scope>NUCLEOTIDE SEQUENCE [LARGE SCALE GENOMIC DNA]</scope>
    <source>
        <strain evidence="4 5">KT1a</strain>
    </source>
</reference>
<name>A0ABP9YJ23_9FUNG</name>
<dbReference type="PRINTS" id="PR00753">
    <property type="entry name" value="ACCSYNTHASE"/>
</dbReference>
<evidence type="ECO:0000313" key="5">
    <source>
        <dbReference type="Proteomes" id="UP001473302"/>
    </source>
</evidence>
<evidence type="ECO:0000256" key="2">
    <source>
        <dbReference type="ARBA" id="ARBA00022898"/>
    </source>
</evidence>
<dbReference type="InterPro" id="IPR015424">
    <property type="entry name" value="PyrdxlP-dep_Trfase"/>
</dbReference>
<dbReference type="InterPro" id="IPR004839">
    <property type="entry name" value="Aminotransferase_I/II_large"/>
</dbReference>
<keyword evidence="5" id="KW-1185">Reference proteome</keyword>
<dbReference type="PROSITE" id="PS00105">
    <property type="entry name" value="AA_TRANSFER_CLASS_1"/>
    <property type="match status" value="1"/>
</dbReference>
<evidence type="ECO:0000256" key="1">
    <source>
        <dbReference type="ARBA" id="ARBA00007441"/>
    </source>
</evidence>
<gene>
    <name evidence="4" type="ORF">MFLAVUS_000204</name>
</gene>